<reference evidence="1 2" key="2">
    <citation type="journal article" date="2016" name="Genome Announc.">
        <title>Genome Sequence of a Gram-Positive Diazotroph, Paenibacillus durus Type Strain ATCC 35681.</title>
        <authorList>
            <person name="Halim M.A."/>
            <person name="Rahman A.Y."/>
            <person name="Sim K.S."/>
            <person name="Yam H.C."/>
            <person name="Rahim A.A."/>
            <person name="Ghazali A.H."/>
            <person name="Najimudin N."/>
        </authorList>
    </citation>
    <scope>NUCLEOTIDE SEQUENCE [LARGE SCALE GENOMIC DNA]</scope>
    <source>
        <strain evidence="1 2">ATCC 35681</strain>
    </source>
</reference>
<dbReference type="AlphaFoldDB" id="A0A0F7FDA4"/>
<proteinExistence type="predicted"/>
<dbReference type="GO" id="GO:0019441">
    <property type="term" value="P:L-tryptophan catabolic process to kynurenine"/>
    <property type="evidence" value="ECO:0007669"/>
    <property type="project" value="InterPro"/>
</dbReference>
<dbReference type="GO" id="GO:0004061">
    <property type="term" value="F:arylformamidase activity"/>
    <property type="evidence" value="ECO:0007669"/>
    <property type="project" value="InterPro"/>
</dbReference>
<dbReference type="PATRIC" id="fig|1333534.5.peg.4175"/>
<dbReference type="OrthoDB" id="9796085at2"/>
<accession>A0A0F7FDA4</accession>
<dbReference type="HOGENOM" id="CLU_030671_3_2_9"/>
<dbReference type="InterPro" id="IPR037175">
    <property type="entry name" value="KFase_sf"/>
</dbReference>
<evidence type="ECO:0000313" key="1">
    <source>
        <dbReference type="EMBL" id="AKG36375.1"/>
    </source>
</evidence>
<organism evidence="1 2">
    <name type="scientific">Paenibacillus durus ATCC 35681</name>
    <dbReference type="NCBI Taxonomy" id="1333534"/>
    <lineage>
        <taxon>Bacteria</taxon>
        <taxon>Bacillati</taxon>
        <taxon>Bacillota</taxon>
        <taxon>Bacilli</taxon>
        <taxon>Bacillales</taxon>
        <taxon>Paenibacillaceae</taxon>
        <taxon>Paenibacillus</taxon>
    </lineage>
</organism>
<dbReference type="Pfam" id="PF04199">
    <property type="entry name" value="Cyclase"/>
    <property type="match status" value="1"/>
</dbReference>
<dbReference type="PANTHER" id="PTHR31118">
    <property type="entry name" value="CYCLASE-LIKE PROTEIN 2"/>
    <property type="match status" value="1"/>
</dbReference>
<dbReference type="SUPFAM" id="SSF102198">
    <property type="entry name" value="Putative cyclase"/>
    <property type="match status" value="1"/>
</dbReference>
<sequence length="205" mass="22996">MIIDLTHPIRDGLPVYPGDQPTQLARSAEFARDGYNNHRLTINMHSGTHIDGHMHMTDCTEYLNGYPLSTFIGEGCLLDVRGAGAIGYKPEYEQLIHEGQIVILYTGHSDLFGEPAYFADFPVLTPELADLLIRKKIKMVGMDTPSPDRHPFDIHRMLFSRRIPIIENLTDLAALLPLSRFEVTALPLNINADSSIARVIARTFQ</sequence>
<dbReference type="PANTHER" id="PTHR31118:SF12">
    <property type="entry name" value="CYCLASE-LIKE PROTEIN 2"/>
    <property type="match status" value="1"/>
</dbReference>
<gene>
    <name evidence="1" type="ORF">VK70_19000</name>
</gene>
<protein>
    <submittedName>
        <fullName evidence="1">Cyclase</fullName>
    </submittedName>
</protein>
<dbReference type="Proteomes" id="UP000034189">
    <property type="component" value="Chromosome"/>
</dbReference>
<reference evidence="1 2" key="1">
    <citation type="submission" date="2015-03" db="EMBL/GenBank/DDBJ databases">
        <authorList>
            <person name="Abdul Halim M."/>
        </authorList>
    </citation>
    <scope>NUCLEOTIDE SEQUENCE [LARGE SCALE GENOMIC DNA]</scope>
    <source>
        <strain evidence="1 2">ATCC 35681</strain>
    </source>
</reference>
<dbReference type="RefSeq" id="WP_025694444.1">
    <property type="nucleotide sequence ID" value="NZ_ASQQ01000131.1"/>
</dbReference>
<dbReference type="InterPro" id="IPR007325">
    <property type="entry name" value="KFase/CYL"/>
</dbReference>
<dbReference type="Gene3D" id="3.50.30.50">
    <property type="entry name" value="Putative cyclase"/>
    <property type="match status" value="1"/>
</dbReference>
<dbReference type="EMBL" id="CP011114">
    <property type="protein sequence ID" value="AKG36375.1"/>
    <property type="molecule type" value="Genomic_DNA"/>
</dbReference>
<name>A0A0F7FDA4_PAEDU</name>
<evidence type="ECO:0000313" key="2">
    <source>
        <dbReference type="Proteomes" id="UP000034189"/>
    </source>
</evidence>